<protein>
    <submittedName>
        <fullName evidence="11">DEAD/DEAH box helicase</fullName>
    </submittedName>
</protein>
<evidence type="ECO:0000313" key="12">
    <source>
        <dbReference type="Proteomes" id="UP001059252"/>
    </source>
</evidence>
<dbReference type="InterPro" id="IPR050079">
    <property type="entry name" value="DEAD_box_RNA_helicase"/>
</dbReference>
<evidence type="ECO:0000256" key="6">
    <source>
        <dbReference type="PROSITE-ProRule" id="PRU00552"/>
    </source>
</evidence>
<evidence type="ECO:0000259" key="8">
    <source>
        <dbReference type="PROSITE" id="PS51192"/>
    </source>
</evidence>
<proteinExistence type="inferred from homology"/>
<keyword evidence="2" id="KW-0378">Hydrolase</keyword>
<evidence type="ECO:0000256" key="4">
    <source>
        <dbReference type="ARBA" id="ARBA00022840"/>
    </source>
</evidence>
<sequence>MNFEDLNISHQTKKALEIMGFTKPSPIQEKVIPLAIEGKDIIGQAQTGTGKTAAFAIPIIESTDADLNKIQHLIIAPTRELATQIYVQFKEIGQFHNLRYGLILGGSSYEKQLSHIKGKFPAHIIVATPGRLEDILSTRKVDLSHIKSLTLDEADELLRIGFLTEIENIITYLPKMRQNYFFTATFDKKTKSLSEKMTVQPEKVTISSGLTTSNKIDQKYVVLKESAKLMTLVKFLDLHKPKSSVIFGRTKRRVDELTDALNSLGFKAAGIQGDMQQRERNHVMEKFREQKVEILVATDVMARGIDVEHVEWVFNLDLPQEIEYYTHRIGRTGRAGKFGHSLSFVKPSELPHIKQIAIQTESIISEVQIPSEKELKNVWEQHLISKLADILEKRKDAKYTYVQDDLQERYSHKELAILLAEYVVQDKTSNKEIKLTPEPAVSLRKQQSSRSNNFGNKSRKQKFTENSYRTKNTNYGSRAKTFSKNQYDKKER</sequence>
<dbReference type="Proteomes" id="UP001059252">
    <property type="component" value="Chromosome"/>
</dbReference>
<dbReference type="GO" id="GO:0004386">
    <property type="term" value="F:helicase activity"/>
    <property type="evidence" value="ECO:0007669"/>
    <property type="project" value="UniProtKB-KW"/>
</dbReference>
<evidence type="ECO:0000259" key="9">
    <source>
        <dbReference type="PROSITE" id="PS51194"/>
    </source>
</evidence>
<evidence type="ECO:0000256" key="7">
    <source>
        <dbReference type="SAM" id="MobiDB-lite"/>
    </source>
</evidence>
<dbReference type="Gene3D" id="3.40.50.300">
    <property type="entry name" value="P-loop containing nucleotide triphosphate hydrolases"/>
    <property type="match status" value="2"/>
</dbReference>
<dbReference type="PANTHER" id="PTHR47959:SF1">
    <property type="entry name" value="ATP-DEPENDENT RNA HELICASE DBPA"/>
    <property type="match status" value="1"/>
</dbReference>
<dbReference type="EMBL" id="CP102734">
    <property type="protein sequence ID" value="UVD81497.1"/>
    <property type="molecule type" value="Genomic_DNA"/>
</dbReference>
<keyword evidence="12" id="KW-1185">Reference proteome</keyword>
<dbReference type="InterPro" id="IPR027417">
    <property type="entry name" value="P-loop_NTPase"/>
</dbReference>
<keyword evidence="4" id="KW-0067">ATP-binding</keyword>
<feature type="compositionally biased region" description="Polar residues" evidence="7">
    <location>
        <begin position="444"/>
        <end position="456"/>
    </location>
</feature>
<dbReference type="InterPro" id="IPR001650">
    <property type="entry name" value="Helicase_C-like"/>
</dbReference>
<dbReference type="CDD" id="cd18787">
    <property type="entry name" value="SF2_C_DEAD"/>
    <property type="match status" value="1"/>
</dbReference>
<keyword evidence="3 11" id="KW-0347">Helicase</keyword>
<reference evidence="11" key="1">
    <citation type="submission" date="2022-08" db="EMBL/GenBank/DDBJ databases">
        <title>Complete genome of Mycoplasma iguanae type strain 2327.</title>
        <authorList>
            <person name="Spergser J."/>
        </authorList>
    </citation>
    <scope>NUCLEOTIDE SEQUENCE</scope>
    <source>
        <strain evidence="11">2327</strain>
    </source>
</reference>
<feature type="compositionally biased region" description="Polar residues" evidence="7">
    <location>
        <begin position="464"/>
        <end position="485"/>
    </location>
</feature>
<dbReference type="RefSeq" id="WP_258210671.1">
    <property type="nucleotide sequence ID" value="NZ_CP102734.1"/>
</dbReference>
<organism evidence="11 12">
    <name type="scientific">Mycoplasma iguanae</name>
    <dbReference type="NCBI Taxonomy" id="292461"/>
    <lineage>
        <taxon>Bacteria</taxon>
        <taxon>Bacillati</taxon>
        <taxon>Mycoplasmatota</taxon>
        <taxon>Mollicutes</taxon>
        <taxon>Mycoplasmataceae</taxon>
        <taxon>Mycoplasma</taxon>
    </lineage>
</organism>
<feature type="region of interest" description="Disordered" evidence="7">
    <location>
        <begin position="435"/>
        <end position="492"/>
    </location>
</feature>
<dbReference type="SMART" id="SM00487">
    <property type="entry name" value="DEXDc"/>
    <property type="match status" value="1"/>
</dbReference>
<accession>A0ABY5R8J8</accession>
<dbReference type="CDD" id="cd00268">
    <property type="entry name" value="DEADc"/>
    <property type="match status" value="1"/>
</dbReference>
<dbReference type="PROSITE" id="PS51194">
    <property type="entry name" value="HELICASE_CTER"/>
    <property type="match status" value="1"/>
</dbReference>
<dbReference type="InterPro" id="IPR044742">
    <property type="entry name" value="DEAD/DEAH_RhlB"/>
</dbReference>
<dbReference type="Pfam" id="PF00270">
    <property type="entry name" value="DEAD"/>
    <property type="match status" value="1"/>
</dbReference>
<dbReference type="InterPro" id="IPR014001">
    <property type="entry name" value="Helicase_ATP-bd"/>
</dbReference>
<evidence type="ECO:0000256" key="1">
    <source>
        <dbReference type="ARBA" id="ARBA00022741"/>
    </source>
</evidence>
<evidence type="ECO:0000256" key="2">
    <source>
        <dbReference type="ARBA" id="ARBA00022801"/>
    </source>
</evidence>
<dbReference type="PROSITE" id="PS51195">
    <property type="entry name" value="Q_MOTIF"/>
    <property type="match status" value="1"/>
</dbReference>
<dbReference type="Pfam" id="PF00271">
    <property type="entry name" value="Helicase_C"/>
    <property type="match status" value="1"/>
</dbReference>
<dbReference type="SMART" id="SM00490">
    <property type="entry name" value="HELICc"/>
    <property type="match status" value="1"/>
</dbReference>
<gene>
    <name evidence="11" type="ORF">NV226_02050</name>
</gene>
<name>A0ABY5R8J8_9MOLU</name>
<feature type="domain" description="Helicase ATP-binding" evidence="8">
    <location>
        <begin position="32"/>
        <end position="204"/>
    </location>
</feature>
<dbReference type="InterPro" id="IPR014014">
    <property type="entry name" value="RNA_helicase_DEAD_Q_motif"/>
</dbReference>
<dbReference type="SUPFAM" id="SSF52540">
    <property type="entry name" value="P-loop containing nucleoside triphosphate hydrolases"/>
    <property type="match status" value="1"/>
</dbReference>
<comment type="similarity">
    <text evidence="5">Belongs to the DEAD box helicase family.</text>
</comment>
<feature type="domain" description="DEAD-box RNA helicase Q" evidence="10">
    <location>
        <begin position="1"/>
        <end position="29"/>
    </location>
</feature>
<keyword evidence="1" id="KW-0547">Nucleotide-binding</keyword>
<feature type="domain" description="Helicase C-terminal" evidence="9">
    <location>
        <begin position="215"/>
        <end position="375"/>
    </location>
</feature>
<dbReference type="PANTHER" id="PTHR47959">
    <property type="entry name" value="ATP-DEPENDENT RNA HELICASE RHLE-RELATED"/>
    <property type="match status" value="1"/>
</dbReference>
<evidence type="ECO:0000313" key="11">
    <source>
        <dbReference type="EMBL" id="UVD81497.1"/>
    </source>
</evidence>
<dbReference type="PROSITE" id="PS51192">
    <property type="entry name" value="HELICASE_ATP_BIND_1"/>
    <property type="match status" value="1"/>
</dbReference>
<evidence type="ECO:0000259" key="10">
    <source>
        <dbReference type="PROSITE" id="PS51195"/>
    </source>
</evidence>
<evidence type="ECO:0000256" key="3">
    <source>
        <dbReference type="ARBA" id="ARBA00022806"/>
    </source>
</evidence>
<feature type="short sequence motif" description="Q motif" evidence="6">
    <location>
        <begin position="1"/>
        <end position="29"/>
    </location>
</feature>
<dbReference type="InterPro" id="IPR011545">
    <property type="entry name" value="DEAD/DEAH_box_helicase_dom"/>
</dbReference>
<evidence type="ECO:0000256" key="5">
    <source>
        <dbReference type="ARBA" id="ARBA00038437"/>
    </source>
</evidence>